<protein>
    <submittedName>
        <fullName evidence="1">Uncharacterized protein</fullName>
    </submittedName>
</protein>
<organism evidence="1 2">
    <name type="scientific">Abeliophyllum distichum</name>
    <dbReference type="NCBI Taxonomy" id="126358"/>
    <lineage>
        <taxon>Eukaryota</taxon>
        <taxon>Viridiplantae</taxon>
        <taxon>Streptophyta</taxon>
        <taxon>Embryophyta</taxon>
        <taxon>Tracheophyta</taxon>
        <taxon>Spermatophyta</taxon>
        <taxon>Magnoliopsida</taxon>
        <taxon>eudicotyledons</taxon>
        <taxon>Gunneridae</taxon>
        <taxon>Pentapetalae</taxon>
        <taxon>asterids</taxon>
        <taxon>lamiids</taxon>
        <taxon>Lamiales</taxon>
        <taxon>Oleaceae</taxon>
        <taxon>Forsythieae</taxon>
        <taxon>Abeliophyllum</taxon>
    </lineage>
</organism>
<dbReference type="Proteomes" id="UP001604336">
    <property type="component" value="Unassembled WGS sequence"/>
</dbReference>
<reference evidence="2" key="1">
    <citation type="submission" date="2024-07" db="EMBL/GenBank/DDBJ databases">
        <title>Two chromosome-level genome assemblies of Korean endemic species Abeliophyllum distichum and Forsythia ovata (Oleaceae).</title>
        <authorList>
            <person name="Jang H."/>
        </authorList>
    </citation>
    <scope>NUCLEOTIDE SEQUENCE [LARGE SCALE GENOMIC DNA]</scope>
</reference>
<evidence type="ECO:0000313" key="2">
    <source>
        <dbReference type="Proteomes" id="UP001604336"/>
    </source>
</evidence>
<dbReference type="EMBL" id="JBFOLK010000002">
    <property type="protein sequence ID" value="KAL2532998.1"/>
    <property type="molecule type" value="Genomic_DNA"/>
</dbReference>
<keyword evidence="2" id="KW-1185">Reference proteome</keyword>
<evidence type="ECO:0000313" key="1">
    <source>
        <dbReference type="EMBL" id="KAL2532998.1"/>
    </source>
</evidence>
<dbReference type="AlphaFoldDB" id="A0ABD1V8V8"/>
<accession>A0ABD1V8V8</accession>
<comment type="caution">
    <text evidence="1">The sequence shown here is derived from an EMBL/GenBank/DDBJ whole genome shotgun (WGS) entry which is preliminary data.</text>
</comment>
<proteinExistence type="predicted"/>
<name>A0ABD1V8V8_9LAMI</name>
<sequence length="238" mass="27325">MVVFASIPQKQFPHTDEYNPVEACYHVTSKHFEATVRLSTNQLTLPCRVLHNIIAHIIVPKKGQLDEVNHYDVFLLDSILRRRKIDFSYIMLHHMSCVLSGSRPKALPYGMILTKKFQHFDISFRDSVAILPKATDTINVLTLKWMKIFKENGQWVAKSKGFDDELRPSTLPFEGEDMDADEDVLPPSPASSTFTSTVVLHLWIHLGPFQSTKWTDRLAFIYRRWPTTCGESPTKYGS</sequence>
<gene>
    <name evidence="1" type="ORF">Adt_06349</name>
</gene>